<dbReference type="InterPro" id="IPR013087">
    <property type="entry name" value="Znf_C2H2_type"/>
</dbReference>
<dbReference type="EMBL" id="JABSTV010001249">
    <property type="protein sequence ID" value="KAH7963082.1"/>
    <property type="molecule type" value="Genomic_DNA"/>
</dbReference>
<keyword evidence="6" id="KW-0539">Nucleus</keyword>
<evidence type="ECO:0000256" key="6">
    <source>
        <dbReference type="ARBA" id="ARBA00023242"/>
    </source>
</evidence>
<evidence type="ECO:0000256" key="5">
    <source>
        <dbReference type="ARBA" id="ARBA00022833"/>
    </source>
</evidence>
<dbReference type="VEuPathDB" id="VectorBase:RSAN_046155"/>
<dbReference type="FunFam" id="3.30.160.60:FF:000624">
    <property type="entry name" value="zinc finger protein 697"/>
    <property type="match status" value="1"/>
</dbReference>
<feature type="compositionally biased region" description="Basic and acidic residues" evidence="8">
    <location>
        <begin position="436"/>
        <end position="455"/>
    </location>
</feature>
<dbReference type="SMART" id="SM00355">
    <property type="entry name" value="ZnF_C2H2"/>
    <property type="match status" value="4"/>
</dbReference>
<evidence type="ECO:0000256" key="2">
    <source>
        <dbReference type="ARBA" id="ARBA00022723"/>
    </source>
</evidence>
<dbReference type="SUPFAM" id="SSF57667">
    <property type="entry name" value="beta-beta-alpha zinc fingers"/>
    <property type="match status" value="2"/>
</dbReference>
<comment type="subcellular location">
    <subcellularLocation>
        <location evidence="1">Nucleus</location>
    </subcellularLocation>
</comment>
<dbReference type="FunFam" id="3.30.160.60:FF:000446">
    <property type="entry name" value="Zinc finger protein"/>
    <property type="match status" value="1"/>
</dbReference>
<feature type="compositionally biased region" description="Acidic residues" evidence="8">
    <location>
        <begin position="467"/>
        <end position="478"/>
    </location>
</feature>
<keyword evidence="3" id="KW-0677">Repeat</keyword>
<feature type="domain" description="C2H2-type" evidence="9">
    <location>
        <begin position="134"/>
        <end position="157"/>
    </location>
</feature>
<keyword evidence="11" id="KW-1185">Reference proteome</keyword>
<feature type="compositionally biased region" description="Acidic residues" evidence="8">
    <location>
        <begin position="283"/>
        <end position="297"/>
    </location>
</feature>
<evidence type="ECO:0000256" key="1">
    <source>
        <dbReference type="ARBA" id="ARBA00004123"/>
    </source>
</evidence>
<dbReference type="PROSITE" id="PS00028">
    <property type="entry name" value="ZINC_FINGER_C2H2_1"/>
    <property type="match status" value="3"/>
</dbReference>
<dbReference type="InterPro" id="IPR036236">
    <property type="entry name" value="Znf_C2H2_sf"/>
</dbReference>
<evidence type="ECO:0000256" key="4">
    <source>
        <dbReference type="ARBA" id="ARBA00022771"/>
    </source>
</evidence>
<dbReference type="GO" id="GO:0000981">
    <property type="term" value="F:DNA-binding transcription factor activity, RNA polymerase II-specific"/>
    <property type="evidence" value="ECO:0007669"/>
    <property type="project" value="TreeGrafter"/>
</dbReference>
<feature type="domain" description="C2H2-type" evidence="9">
    <location>
        <begin position="191"/>
        <end position="218"/>
    </location>
</feature>
<feature type="compositionally biased region" description="Basic and acidic residues" evidence="8">
    <location>
        <begin position="310"/>
        <end position="320"/>
    </location>
</feature>
<accession>A0A9D4Q310</accession>
<proteinExistence type="predicted"/>
<evidence type="ECO:0000313" key="11">
    <source>
        <dbReference type="Proteomes" id="UP000821837"/>
    </source>
</evidence>
<feature type="domain" description="C2H2-type" evidence="9">
    <location>
        <begin position="159"/>
        <end position="190"/>
    </location>
</feature>
<dbReference type="Gene3D" id="3.30.160.60">
    <property type="entry name" value="Classic Zinc Finger"/>
    <property type="match status" value="3"/>
</dbReference>
<keyword evidence="4 7" id="KW-0863">Zinc-finger</keyword>
<evidence type="ECO:0000256" key="7">
    <source>
        <dbReference type="PROSITE-ProRule" id="PRU00042"/>
    </source>
</evidence>
<evidence type="ECO:0000256" key="3">
    <source>
        <dbReference type="ARBA" id="ARBA00022737"/>
    </source>
</evidence>
<dbReference type="GO" id="GO:0008270">
    <property type="term" value="F:zinc ion binding"/>
    <property type="evidence" value="ECO:0007669"/>
    <property type="project" value="UniProtKB-KW"/>
</dbReference>
<comment type="caution">
    <text evidence="10">The sequence shown here is derived from an EMBL/GenBank/DDBJ whole genome shotgun (WGS) entry which is preliminary data.</text>
</comment>
<feature type="domain" description="C2H2-type" evidence="9">
    <location>
        <begin position="219"/>
        <end position="246"/>
    </location>
</feature>
<dbReference type="Pfam" id="PF00096">
    <property type="entry name" value="zf-C2H2"/>
    <property type="match status" value="3"/>
</dbReference>
<dbReference type="PROSITE" id="PS50157">
    <property type="entry name" value="ZINC_FINGER_C2H2_2"/>
    <property type="match status" value="4"/>
</dbReference>
<feature type="region of interest" description="Disordered" evidence="8">
    <location>
        <begin position="249"/>
        <end position="336"/>
    </location>
</feature>
<evidence type="ECO:0000259" key="9">
    <source>
        <dbReference type="PROSITE" id="PS50157"/>
    </source>
</evidence>
<reference evidence="10" key="2">
    <citation type="submission" date="2021-09" db="EMBL/GenBank/DDBJ databases">
        <authorList>
            <person name="Jia N."/>
            <person name="Wang J."/>
            <person name="Shi W."/>
            <person name="Du L."/>
            <person name="Sun Y."/>
            <person name="Zhan W."/>
            <person name="Jiang J."/>
            <person name="Wang Q."/>
            <person name="Zhang B."/>
            <person name="Ji P."/>
            <person name="Sakyi L.B."/>
            <person name="Cui X."/>
            <person name="Yuan T."/>
            <person name="Jiang B."/>
            <person name="Yang W."/>
            <person name="Lam T.T.-Y."/>
            <person name="Chang Q."/>
            <person name="Ding S."/>
            <person name="Wang X."/>
            <person name="Zhu J."/>
            <person name="Ruan X."/>
            <person name="Zhao L."/>
            <person name="Wei J."/>
            <person name="Que T."/>
            <person name="Du C."/>
            <person name="Cheng J."/>
            <person name="Dai P."/>
            <person name="Han X."/>
            <person name="Huang E."/>
            <person name="Gao Y."/>
            <person name="Liu J."/>
            <person name="Shao H."/>
            <person name="Ye R."/>
            <person name="Li L."/>
            <person name="Wei W."/>
            <person name="Wang X."/>
            <person name="Wang C."/>
            <person name="Huo Q."/>
            <person name="Li W."/>
            <person name="Guo W."/>
            <person name="Chen H."/>
            <person name="Chen S."/>
            <person name="Zhou L."/>
            <person name="Zhou L."/>
            <person name="Ni X."/>
            <person name="Tian J."/>
            <person name="Zhou Y."/>
            <person name="Sheng Y."/>
            <person name="Liu T."/>
            <person name="Pan Y."/>
            <person name="Xia L."/>
            <person name="Li J."/>
            <person name="Zhao F."/>
            <person name="Cao W."/>
        </authorList>
    </citation>
    <scope>NUCLEOTIDE SEQUENCE</scope>
    <source>
        <strain evidence="10">Rsan-2018</strain>
        <tissue evidence="10">Larvae</tissue>
    </source>
</reference>
<feature type="region of interest" description="Disordered" evidence="8">
    <location>
        <begin position="436"/>
        <end position="478"/>
    </location>
</feature>
<keyword evidence="5" id="KW-0862">Zinc</keyword>
<evidence type="ECO:0000256" key="8">
    <source>
        <dbReference type="SAM" id="MobiDB-lite"/>
    </source>
</evidence>
<sequence length="478" mass="52762">MARAARASSLLSAVSRASGPAKKKTAWICGPILKARSGTWSAREPSPLKAIMAMNGDSMQDLVSTPPMHLMDFCSMPVQYECVVAPIPTPYGPPPDTSQMGTSPPPPFPPPNSVVGPAHNTRSKRASMESCMRPQCYVCGKKFEHPMHLHTHMELHAPFTGEGQPMVCTKTFTQSGHLNNHMRLHTGGRPHSCPVCQKRFTQTGHLSNHMRMHTGERPYDCLICDKAFAQSGHLASHLRSHQGLTLGASSTSCTGRMGGIPPPPRPAPHIIKLTPAGQQEEQQQQDEEKQPEEEQQEQEQQPQSMLPDTPKNEPSDETHHRAAWNPSEQSTGTQMACRPSVALPQESMPILEPVLASMIDKEQGGMQTNMPNDVVVVETHANVPHEMPVEVQRGPHQHGKLAMQPRGVASMQARMEMHMRANVPIEMQNRVQAEMDPHLDCPLDLTPDPRYHLESDPPLYPRYNSETDTDDSDSDAET</sequence>
<gene>
    <name evidence="10" type="ORF">HPB52_019511</name>
</gene>
<name>A0A9D4Q310_RHISA</name>
<reference evidence="10" key="1">
    <citation type="journal article" date="2020" name="Cell">
        <title>Large-Scale Comparative Analyses of Tick Genomes Elucidate Their Genetic Diversity and Vector Capacities.</title>
        <authorList>
            <consortium name="Tick Genome and Microbiome Consortium (TIGMIC)"/>
            <person name="Jia N."/>
            <person name="Wang J."/>
            <person name="Shi W."/>
            <person name="Du L."/>
            <person name="Sun Y."/>
            <person name="Zhan W."/>
            <person name="Jiang J.F."/>
            <person name="Wang Q."/>
            <person name="Zhang B."/>
            <person name="Ji P."/>
            <person name="Bell-Sakyi L."/>
            <person name="Cui X.M."/>
            <person name="Yuan T.T."/>
            <person name="Jiang B.G."/>
            <person name="Yang W.F."/>
            <person name="Lam T.T."/>
            <person name="Chang Q.C."/>
            <person name="Ding S.J."/>
            <person name="Wang X.J."/>
            <person name="Zhu J.G."/>
            <person name="Ruan X.D."/>
            <person name="Zhao L."/>
            <person name="Wei J.T."/>
            <person name="Ye R.Z."/>
            <person name="Que T.C."/>
            <person name="Du C.H."/>
            <person name="Zhou Y.H."/>
            <person name="Cheng J.X."/>
            <person name="Dai P.F."/>
            <person name="Guo W.B."/>
            <person name="Han X.H."/>
            <person name="Huang E.J."/>
            <person name="Li L.F."/>
            <person name="Wei W."/>
            <person name="Gao Y.C."/>
            <person name="Liu J.Z."/>
            <person name="Shao H.Z."/>
            <person name="Wang X."/>
            <person name="Wang C.C."/>
            <person name="Yang T.C."/>
            <person name="Huo Q.B."/>
            <person name="Li W."/>
            <person name="Chen H.Y."/>
            <person name="Chen S.E."/>
            <person name="Zhou L.G."/>
            <person name="Ni X.B."/>
            <person name="Tian J.H."/>
            <person name="Sheng Y."/>
            <person name="Liu T."/>
            <person name="Pan Y.S."/>
            <person name="Xia L.Y."/>
            <person name="Li J."/>
            <person name="Zhao F."/>
            <person name="Cao W.C."/>
        </authorList>
    </citation>
    <scope>NUCLEOTIDE SEQUENCE</scope>
    <source>
        <strain evidence="10">Rsan-2018</strain>
    </source>
</reference>
<dbReference type="Proteomes" id="UP000821837">
    <property type="component" value="Chromosome 3"/>
</dbReference>
<dbReference type="FunFam" id="3.30.160.60:FF:000072">
    <property type="entry name" value="zinc finger protein 143 isoform X1"/>
    <property type="match status" value="1"/>
</dbReference>
<dbReference type="PANTHER" id="PTHR24394:SF44">
    <property type="entry name" value="ZINC FINGER PROTEIN 271-LIKE"/>
    <property type="match status" value="1"/>
</dbReference>
<organism evidence="10 11">
    <name type="scientific">Rhipicephalus sanguineus</name>
    <name type="common">Brown dog tick</name>
    <name type="synonym">Ixodes sanguineus</name>
    <dbReference type="NCBI Taxonomy" id="34632"/>
    <lineage>
        <taxon>Eukaryota</taxon>
        <taxon>Metazoa</taxon>
        <taxon>Ecdysozoa</taxon>
        <taxon>Arthropoda</taxon>
        <taxon>Chelicerata</taxon>
        <taxon>Arachnida</taxon>
        <taxon>Acari</taxon>
        <taxon>Parasitiformes</taxon>
        <taxon>Ixodida</taxon>
        <taxon>Ixodoidea</taxon>
        <taxon>Ixodidae</taxon>
        <taxon>Rhipicephalinae</taxon>
        <taxon>Rhipicephalus</taxon>
        <taxon>Rhipicephalus</taxon>
    </lineage>
</organism>
<dbReference type="AlphaFoldDB" id="A0A9D4Q310"/>
<dbReference type="GO" id="GO:0005634">
    <property type="term" value="C:nucleus"/>
    <property type="evidence" value="ECO:0007669"/>
    <property type="project" value="UniProtKB-SubCell"/>
</dbReference>
<evidence type="ECO:0000313" key="10">
    <source>
        <dbReference type="EMBL" id="KAH7963082.1"/>
    </source>
</evidence>
<keyword evidence="2" id="KW-0479">Metal-binding</keyword>
<dbReference type="PANTHER" id="PTHR24394">
    <property type="entry name" value="ZINC FINGER PROTEIN"/>
    <property type="match status" value="1"/>
</dbReference>
<protein>
    <recommendedName>
        <fullName evidence="9">C2H2-type domain-containing protein</fullName>
    </recommendedName>
</protein>